<dbReference type="RefSeq" id="WP_100590944.1">
    <property type="nucleotide sequence ID" value="NZ_CP015578.1"/>
</dbReference>
<evidence type="ECO:0000313" key="1">
    <source>
        <dbReference type="EMBL" id="ARQ98164.1"/>
    </source>
</evidence>
<proteinExistence type="predicted"/>
<dbReference type="AlphaFoldDB" id="A0A1X9SPI8"/>
<accession>A0A1X9SPI8</accession>
<reference evidence="2" key="1">
    <citation type="journal article" date="2017" name="Genome Biol. Evol.">
        <title>Comparative Genomic Analysis Identifies a Campylobacter Clade Deficient in Selenium Metabolism.</title>
        <authorList>
            <person name="Miller W.G."/>
            <person name="Yee E."/>
            <person name="Lopes B.S."/>
            <person name="Chapman M.H."/>
            <person name="Huynh S."/>
            <person name="Bono J.L."/>
            <person name="Parker C.T."/>
            <person name="Strachan N.J.C."/>
            <person name="Forbes K.J."/>
        </authorList>
    </citation>
    <scope>NUCLEOTIDE SEQUENCE [LARGE SCALE GENOMIC DNA]</scope>
    <source>
        <strain evidence="2">NCTC 13004</strain>
    </source>
</reference>
<dbReference type="Pfam" id="PF04402">
    <property type="entry name" value="SIMPL"/>
    <property type="match status" value="1"/>
</dbReference>
<dbReference type="InterPro" id="IPR007497">
    <property type="entry name" value="SIMPL/DUF541"/>
</dbReference>
<sequence length="246" mass="27292">MLNLLFKSLFALAVLVVFIAGVVFDAKFLSQDQFSDKELKFNRLIQESMDFIPDGFSASINIESANSLRTKTQIAPDELEIITATLDKALNLTKDSQICKAATYSIEPSYSYNDGARIISGQLVNFNVKCEFDKQNIQKYEELITALNSLIKNNEFITMNLPAISQSSSNLLKTQNSEILHSKILNTAISKAESYSKELNKNCLLNSVDFSTPSRIEAYANLKSAATPTESKHTQTLSALATYSCK</sequence>
<dbReference type="EMBL" id="CP015578">
    <property type="protein sequence ID" value="ARQ98164.1"/>
    <property type="molecule type" value="Genomic_DNA"/>
</dbReference>
<name>A0A1X9SPI8_9BACT</name>
<dbReference type="GeneID" id="46921909"/>
<protein>
    <recommendedName>
        <fullName evidence="3">DUF541 domain protein</fullName>
    </recommendedName>
</protein>
<reference evidence="2" key="2">
    <citation type="journal article" date="2017" name="Genome Biol. Evol.">
        <title>Comparative genomic analysis identifies a Campylobacter clade deficient in selenium metabolism.</title>
        <authorList>
            <person name="Miller W.G."/>
            <person name="Yee E."/>
            <person name="Lopes B.S."/>
            <person name="Chapman M.H."/>
            <person name="Huynh S."/>
            <person name="Bono J.L."/>
            <person name="Parker C.T."/>
            <person name="Strachan N.J.C."/>
            <person name="Forbes K.J."/>
        </authorList>
    </citation>
    <scope>NUCLEOTIDE SEQUENCE [LARGE SCALE GENOMIC DNA]</scope>
    <source>
        <strain evidence="2">NCTC 13004</strain>
    </source>
</reference>
<organism evidence="1 2">
    <name type="scientific">Campylobacter lanienae NCTC 13004</name>
    <dbReference type="NCBI Taxonomy" id="1031753"/>
    <lineage>
        <taxon>Bacteria</taxon>
        <taxon>Pseudomonadati</taxon>
        <taxon>Campylobacterota</taxon>
        <taxon>Epsilonproteobacteria</taxon>
        <taxon>Campylobacterales</taxon>
        <taxon>Campylobacteraceae</taxon>
        <taxon>Campylobacter</taxon>
    </lineage>
</organism>
<gene>
    <name evidence="1" type="ORF">CLAN_1443</name>
</gene>
<evidence type="ECO:0000313" key="2">
    <source>
        <dbReference type="Proteomes" id="UP000202031"/>
    </source>
</evidence>
<evidence type="ECO:0008006" key="3">
    <source>
        <dbReference type="Google" id="ProtNLM"/>
    </source>
</evidence>
<dbReference type="Proteomes" id="UP000202031">
    <property type="component" value="Chromosome"/>
</dbReference>
<dbReference type="KEGG" id="clx:CLAN_1443"/>